<evidence type="ECO:0000259" key="12">
    <source>
        <dbReference type="PROSITE" id="PS50109"/>
    </source>
</evidence>
<dbReference type="PANTHER" id="PTHR45436:SF8">
    <property type="entry name" value="HISTIDINE KINASE"/>
    <property type="match status" value="1"/>
</dbReference>
<dbReference type="CDD" id="cd00075">
    <property type="entry name" value="HATPase"/>
    <property type="match status" value="1"/>
</dbReference>
<dbReference type="SUPFAM" id="SSF47384">
    <property type="entry name" value="Homodimeric domain of signal transducing histidine kinase"/>
    <property type="match status" value="1"/>
</dbReference>
<dbReference type="SUPFAM" id="SSF55874">
    <property type="entry name" value="ATPase domain of HSP90 chaperone/DNA topoisomerase II/histidine kinase"/>
    <property type="match status" value="1"/>
</dbReference>
<feature type="domain" description="Histidine kinase" evidence="12">
    <location>
        <begin position="234"/>
        <end position="446"/>
    </location>
</feature>
<comment type="caution">
    <text evidence="14">The sequence shown here is derived from an EMBL/GenBank/DDBJ whole genome shotgun (WGS) entry which is preliminary data.</text>
</comment>
<evidence type="ECO:0000313" key="15">
    <source>
        <dbReference type="Proteomes" id="UP000597613"/>
    </source>
</evidence>
<keyword evidence="15" id="KW-1185">Reference proteome</keyword>
<dbReference type="SUPFAM" id="SSF158472">
    <property type="entry name" value="HAMP domain-like"/>
    <property type="match status" value="1"/>
</dbReference>
<accession>A0ABR7AJA8</accession>
<dbReference type="SMART" id="SM00304">
    <property type="entry name" value="HAMP"/>
    <property type="match status" value="1"/>
</dbReference>
<dbReference type="EC" id="2.7.13.3" evidence="3"/>
<comment type="subcellular location">
    <subcellularLocation>
        <location evidence="2">Membrane</location>
    </subcellularLocation>
</comment>
<dbReference type="SMART" id="SM00388">
    <property type="entry name" value="HisKA"/>
    <property type="match status" value="1"/>
</dbReference>
<evidence type="ECO:0000256" key="7">
    <source>
        <dbReference type="ARBA" id="ARBA00022777"/>
    </source>
</evidence>
<keyword evidence="4" id="KW-0597">Phosphoprotein</keyword>
<evidence type="ECO:0000256" key="9">
    <source>
        <dbReference type="ARBA" id="ARBA00023012"/>
    </source>
</evidence>
<feature type="domain" description="HAMP" evidence="13">
    <location>
        <begin position="173"/>
        <end position="226"/>
    </location>
</feature>
<dbReference type="CDD" id="cd06225">
    <property type="entry name" value="HAMP"/>
    <property type="match status" value="1"/>
</dbReference>
<gene>
    <name evidence="14" type="ORF">H8S47_02345</name>
</gene>
<keyword evidence="9" id="KW-0902">Two-component regulatory system</keyword>
<dbReference type="PROSITE" id="PS50885">
    <property type="entry name" value="HAMP"/>
    <property type="match status" value="1"/>
</dbReference>
<comment type="catalytic activity">
    <reaction evidence="1">
        <text>ATP + protein L-histidine = ADP + protein N-phospho-L-histidine.</text>
        <dbReference type="EC" id="2.7.13.3"/>
    </reaction>
</comment>
<evidence type="ECO:0000256" key="5">
    <source>
        <dbReference type="ARBA" id="ARBA00022679"/>
    </source>
</evidence>
<dbReference type="InterPro" id="IPR004358">
    <property type="entry name" value="Sig_transdc_His_kin-like_C"/>
</dbReference>
<evidence type="ECO:0000256" key="8">
    <source>
        <dbReference type="ARBA" id="ARBA00022989"/>
    </source>
</evidence>
<sequence length="449" mass="48530">MRFRSLRALTLAFLLAFLLATIGTGFAIHGITLQTIERLVDRRILVVNDAIAGAPGDRRPADVFRRIDAAMRERDTGDIGLLLVDANGRRLGGNIALSRRLPLGFSTIARDDRIAGLSAGRALVRDVGGGMTLTTVAETEPFDDYNAARTRIYLIGFGSIVLIVVGGMVFFVVTIGRRIGETRRTVEAIIDGDMTRRVPIHPSGGEFAHQAMAFNRMLDRIAELMASISNVSNDIAHDLRTPLARLRSQLALALRRAETEAQRDDLEAAIAMSDELLAMFAAMLRIAEIGGGDRRAAFAPFDLADLVREVGDMMQPVAADSGQQLDIAVDAPTRIIGDRQLLGQAMVNLIENAIRHTPAGTRIKIGVVSTDAATMLTVTDDGPGIPVDQRKLALRRFGRLDISRHEVGHGLGLALIDAIVRLHRGTLSLEDADPGLRVALSLPRNGANK</sequence>
<evidence type="ECO:0000256" key="4">
    <source>
        <dbReference type="ARBA" id="ARBA00022553"/>
    </source>
</evidence>
<keyword evidence="7 14" id="KW-0418">Kinase</keyword>
<dbReference type="InterPro" id="IPR005467">
    <property type="entry name" value="His_kinase_dom"/>
</dbReference>
<dbReference type="InterPro" id="IPR003661">
    <property type="entry name" value="HisK_dim/P_dom"/>
</dbReference>
<organism evidence="14 15">
    <name type="scientific">Sphingomonas albertensis</name>
    <dbReference type="NCBI Taxonomy" id="2762591"/>
    <lineage>
        <taxon>Bacteria</taxon>
        <taxon>Pseudomonadati</taxon>
        <taxon>Pseudomonadota</taxon>
        <taxon>Alphaproteobacteria</taxon>
        <taxon>Sphingomonadales</taxon>
        <taxon>Sphingomonadaceae</taxon>
        <taxon>Sphingomonas</taxon>
    </lineage>
</organism>
<reference evidence="14 15" key="1">
    <citation type="submission" date="2020-08" db="EMBL/GenBank/DDBJ databases">
        <title>Putative novel bacterial strains isolated from necrotic wheat leaf tissues caused by Xanthomonas translucens.</title>
        <authorList>
            <person name="Tambong J.T."/>
        </authorList>
    </citation>
    <scope>NUCLEOTIDE SEQUENCE [LARGE SCALE GENOMIC DNA]</scope>
    <source>
        <strain evidence="15">DOAB 1063</strain>
    </source>
</reference>
<keyword evidence="10 11" id="KW-0472">Membrane</keyword>
<dbReference type="PRINTS" id="PR00344">
    <property type="entry name" value="BCTRLSENSOR"/>
</dbReference>
<name>A0ABR7AJA8_9SPHN</name>
<dbReference type="CDD" id="cd00082">
    <property type="entry name" value="HisKA"/>
    <property type="match status" value="1"/>
</dbReference>
<evidence type="ECO:0000259" key="13">
    <source>
        <dbReference type="PROSITE" id="PS50885"/>
    </source>
</evidence>
<dbReference type="GO" id="GO:0016301">
    <property type="term" value="F:kinase activity"/>
    <property type="evidence" value="ECO:0007669"/>
    <property type="project" value="UniProtKB-KW"/>
</dbReference>
<keyword evidence="8 11" id="KW-1133">Transmembrane helix</keyword>
<dbReference type="InterPro" id="IPR036890">
    <property type="entry name" value="HATPase_C_sf"/>
</dbReference>
<evidence type="ECO:0000256" key="11">
    <source>
        <dbReference type="SAM" id="Phobius"/>
    </source>
</evidence>
<dbReference type="Pfam" id="PF02518">
    <property type="entry name" value="HATPase_c"/>
    <property type="match status" value="1"/>
</dbReference>
<dbReference type="Pfam" id="PF00512">
    <property type="entry name" value="HisKA"/>
    <property type="match status" value="1"/>
</dbReference>
<keyword evidence="6 11" id="KW-0812">Transmembrane</keyword>
<dbReference type="PANTHER" id="PTHR45436">
    <property type="entry name" value="SENSOR HISTIDINE KINASE YKOH"/>
    <property type="match status" value="1"/>
</dbReference>
<dbReference type="InterPro" id="IPR003660">
    <property type="entry name" value="HAMP_dom"/>
</dbReference>
<evidence type="ECO:0000256" key="1">
    <source>
        <dbReference type="ARBA" id="ARBA00000085"/>
    </source>
</evidence>
<dbReference type="PROSITE" id="PS50109">
    <property type="entry name" value="HIS_KIN"/>
    <property type="match status" value="1"/>
</dbReference>
<dbReference type="Gene3D" id="3.30.565.10">
    <property type="entry name" value="Histidine kinase-like ATPase, C-terminal domain"/>
    <property type="match status" value="1"/>
</dbReference>
<dbReference type="EMBL" id="JACONT010000003">
    <property type="protein sequence ID" value="MBC3940526.1"/>
    <property type="molecule type" value="Genomic_DNA"/>
</dbReference>
<keyword evidence="5" id="KW-0808">Transferase</keyword>
<dbReference type="Gene3D" id="6.10.340.10">
    <property type="match status" value="1"/>
</dbReference>
<evidence type="ECO:0000256" key="10">
    <source>
        <dbReference type="ARBA" id="ARBA00023136"/>
    </source>
</evidence>
<protein>
    <recommendedName>
        <fullName evidence="3">histidine kinase</fullName>
        <ecNumber evidence="3">2.7.13.3</ecNumber>
    </recommendedName>
</protein>
<dbReference type="InterPro" id="IPR036097">
    <property type="entry name" value="HisK_dim/P_sf"/>
</dbReference>
<feature type="transmembrane region" description="Helical" evidence="11">
    <location>
        <begin position="152"/>
        <end position="175"/>
    </location>
</feature>
<dbReference type="InterPro" id="IPR003594">
    <property type="entry name" value="HATPase_dom"/>
</dbReference>
<dbReference type="Proteomes" id="UP000597613">
    <property type="component" value="Unassembled WGS sequence"/>
</dbReference>
<dbReference type="SMART" id="SM00387">
    <property type="entry name" value="HATPase_c"/>
    <property type="match status" value="1"/>
</dbReference>
<proteinExistence type="predicted"/>
<evidence type="ECO:0000256" key="2">
    <source>
        <dbReference type="ARBA" id="ARBA00004370"/>
    </source>
</evidence>
<dbReference type="Gene3D" id="1.10.287.130">
    <property type="match status" value="1"/>
</dbReference>
<evidence type="ECO:0000256" key="6">
    <source>
        <dbReference type="ARBA" id="ARBA00022692"/>
    </source>
</evidence>
<evidence type="ECO:0000256" key="3">
    <source>
        <dbReference type="ARBA" id="ARBA00012438"/>
    </source>
</evidence>
<dbReference type="RefSeq" id="WP_187502330.1">
    <property type="nucleotide sequence ID" value="NZ_CP162536.1"/>
</dbReference>
<dbReference type="InterPro" id="IPR050428">
    <property type="entry name" value="TCS_sensor_his_kinase"/>
</dbReference>
<evidence type="ECO:0000313" key="14">
    <source>
        <dbReference type="EMBL" id="MBC3940526.1"/>
    </source>
</evidence>